<keyword evidence="10 11" id="KW-0813">Transport</keyword>
<comment type="pathway">
    <text evidence="10">Cell wall biogenesis; peptidoglycan biosynthesis.</text>
</comment>
<feature type="transmembrane region" description="Helical" evidence="10">
    <location>
        <begin position="199"/>
        <end position="221"/>
    </location>
</feature>
<keyword evidence="13" id="KW-1185">Reference proteome</keyword>
<dbReference type="PIRSF" id="PIRSF002869">
    <property type="entry name" value="MviN"/>
    <property type="match status" value="1"/>
</dbReference>
<sequence>MTVPTEKTPKKAGLMASTALVATMTMLSRVLGLVRDVVIARMLGASAGADAFFVALKIPNFFRRLFAEGAFNQAFVPVLSEYRSKGSMAATKLLVDRVAGTLGTVVALITLVGMLAAAGVVWLFAPGFGDDPVKRALTVEMLRLTFPYLFFISLTAFAGGILNSWNRFAVPAFTPVLLNLSLIGCALFLAPQFAEDRMAVALAWGVLIAGVAQLLFQLPFLARLNLMPVPRMGWSDPGVRKIMTLMIPALFGASVYQLNSLVNTVLASLLETGSVTWLYYTDRLIELPLGIFAVAIGTVILPSLSSKHVDASSEAFSRTLDWAIRMVLLIGLPAALALAVLAEPLLSTLFQYGEFTAFDVAKTAESLRAYSTGLLAAMLIKVLAPGFYARQDTRTPVKIGVIAMLANMAFGAMLVWEWHHVGLATAMALSAWLNAGLLYLGLRRAGVYQPLKGWLLLWGRMVFAGIAMAAVTYWLSLQTQAWTEAGVWNRVGWLSLIVASGLAIYGTSLLVLGLRPRHLRR</sequence>
<proteinExistence type="inferred from homology"/>
<feature type="transmembrane region" description="Helical" evidence="10">
    <location>
        <begin position="399"/>
        <end position="416"/>
    </location>
</feature>
<dbReference type="PRINTS" id="PR01806">
    <property type="entry name" value="VIRFACTRMVIN"/>
</dbReference>
<evidence type="ECO:0000256" key="9">
    <source>
        <dbReference type="ARBA" id="ARBA00061532"/>
    </source>
</evidence>
<evidence type="ECO:0000256" key="4">
    <source>
        <dbReference type="ARBA" id="ARBA00022960"/>
    </source>
</evidence>
<evidence type="ECO:0000256" key="3">
    <source>
        <dbReference type="ARBA" id="ARBA00022692"/>
    </source>
</evidence>
<protein>
    <recommendedName>
        <fullName evidence="10">Probable lipid II flippase MurJ</fullName>
    </recommendedName>
</protein>
<feature type="transmembrane region" description="Helical" evidence="10">
    <location>
        <begin position="145"/>
        <end position="165"/>
    </location>
</feature>
<accession>A0ABR4W9M0</accession>
<dbReference type="CDD" id="cd13123">
    <property type="entry name" value="MATE_MurJ_like"/>
    <property type="match status" value="1"/>
</dbReference>
<feature type="transmembrane region" description="Helical" evidence="10">
    <location>
        <begin position="491"/>
        <end position="514"/>
    </location>
</feature>
<keyword evidence="5 10" id="KW-0573">Peptidoglycan synthesis</keyword>
<evidence type="ECO:0000256" key="6">
    <source>
        <dbReference type="ARBA" id="ARBA00022989"/>
    </source>
</evidence>
<keyword evidence="10 11" id="KW-0961">Cell wall biogenesis/degradation</keyword>
<comment type="function">
    <text evidence="8 10 11">Involved in peptidoglycan biosynthesis. Transports lipid-linked peptidoglycan precursors from the inner to the outer leaflet of the cytoplasmic membrane.</text>
</comment>
<feature type="transmembrane region" description="Helical" evidence="10">
    <location>
        <begin position="367"/>
        <end position="387"/>
    </location>
</feature>
<dbReference type="RefSeq" id="WP_035250033.1">
    <property type="nucleotide sequence ID" value="NZ_ARXU01000015.1"/>
</dbReference>
<reference evidence="12 13" key="1">
    <citation type="submission" date="2012-09" db="EMBL/GenBank/DDBJ databases">
        <title>Genome Sequence of alkane-degrading Bacterium Alcanivorax jadensis T9.</title>
        <authorList>
            <person name="Lai Q."/>
            <person name="Shao Z."/>
        </authorList>
    </citation>
    <scope>NUCLEOTIDE SEQUENCE [LARGE SCALE GENOMIC DNA]</scope>
    <source>
        <strain evidence="12 13">T9</strain>
    </source>
</reference>
<feature type="transmembrane region" description="Helical" evidence="10">
    <location>
        <begin position="422"/>
        <end position="442"/>
    </location>
</feature>
<feature type="transmembrane region" description="Helical" evidence="10">
    <location>
        <begin position="98"/>
        <end position="125"/>
    </location>
</feature>
<dbReference type="PANTHER" id="PTHR47019">
    <property type="entry name" value="LIPID II FLIPPASE MURJ"/>
    <property type="match status" value="1"/>
</dbReference>
<feature type="transmembrane region" description="Helical" evidence="10">
    <location>
        <begin position="454"/>
        <end position="476"/>
    </location>
</feature>
<comment type="similarity">
    <text evidence="9 10 11">Belongs to the MurJ/MviN family.</text>
</comment>
<dbReference type="InterPro" id="IPR051050">
    <property type="entry name" value="Lipid_II_flippase_MurJ/MviN"/>
</dbReference>
<evidence type="ECO:0000256" key="8">
    <source>
        <dbReference type="ARBA" id="ARBA00060041"/>
    </source>
</evidence>
<keyword evidence="2 10" id="KW-1003">Cell membrane</keyword>
<feature type="transmembrane region" description="Helical" evidence="10">
    <location>
        <begin position="326"/>
        <end position="347"/>
    </location>
</feature>
<evidence type="ECO:0000313" key="13">
    <source>
        <dbReference type="Proteomes" id="UP000029443"/>
    </source>
</evidence>
<feature type="transmembrane region" description="Helical" evidence="10">
    <location>
        <begin position="287"/>
        <end position="305"/>
    </location>
</feature>
<keyword evidence="7 10" id="KW-0472">Membrane</keyword>
<evidence type="ECO:0000313" key="12">
    <source>
        <dbReference type="EMBL" id="KGD60027.1"/>
    </source>
</evidence>
<keyword evidence="3 10" id="KW-0812">Transmembrane</keyword>
<organism evidence="12 13">
    <name type="scientific">Alcanivorax jadensis T9</name>
    <dbReference type="NCBI Taxonomy" id="1177181"/>
    <lineage>
        <taxon>Bacteria</taxon>
        <taxon>Pseudomonadati</taxon>
        <taxon>Pseudomonadota</taxon>
        <taxon>Gammaproteobacteria</taxon>
        <taxon>Oceanospirillales</taxon>
        <taxon>Alcanivoracaceae</taxon>
        <taxon>Alcanivorax</taxon>
    </lineage>
</organism>
<dbReference type="HAMAP" id="MF_02078">
    <property type="entry name" value="MurJ_MviN"/>
    <property type="match status" value="1"/>
</dbReference>
<dbReference type="NCBIfam" id="TIGR01695">
    <property type="entry name" value="murJ_mviN"/>
    <property type="match status" value="1"/>
</dbReference>
<comment type="caution">
    <text evidence="12">The sequence shown here is derived from an EMBL/GenBank/DDBJ whole genome shotgun (WGS) entry which is preliminary data.</text>
</comment>
<keyword evidence="4 10" id="KW-0133">Cell shape</keyword>
<evidence type="ECO:0000256" key="7">
    <source>
        <dbReference type="ARBA" id="ARBA00023136"/>
    </source>
</evidence>
<dbReference type="EMBL" id="ARXU01000015">
    <property type="protein sequence ID" value="KGD60027.1"/>
    <property type="molecule type" value="Genomic_DNA"/>
</dbReference>
<evidence type="ECO:0000256" key="10">
    <source>
        <dbReference type="HAMAP-Rule" id="MF_02078"/>
    </source>
</evidence>
<dbReference type="Proteomes" id="UP000029443">
    <property type="component" value="Unassembled WGS sequence"/>
</dbReference>
<feature type="transmembrane region" description="Helical" evidence="10">
    <location>
        <begin position="172"/>
        <end position="193"/>
    </location>
</feature>
<keyword evidence="6 10" id="KW-1133">Transmembrane helix</keyword>
<dbReference type="PANTHER" id="PTHR47019:SF1">
    <property type="entry name" value="LIPID II FLIPPASE MURJ"/>
    <property type="match status" value="1"/>
</dbReference>
<evidence type="ECO:0000256" key="11">
    <source>
        <dbReference type="PIRNR" id="PIRNR002869"/>
    </source>
</evidence>
<dbReference type="InterPro" id="IPR004268">
    <property type="entry name" value="MurJ"/>
</dbReference>
<evidence type="ECO:0000256" key="2">
    <source>
        <dbReference type="ARBA" id="ARBA00022475"/>
    </source>
</evidence>
<gene>
    <name evidence="10" type="primary">murJ</name>
    <name evidence="12" type="ORF">T9A_02983</name>
</gene>
<feature type="transmembrane region" description="Helical" evidence="10">
    <location>
        <begin position="242"/>
        <end position="267"/>
    </location>
</feature>
<name>A0ABR4W9M0_9GAMM</name>
<comment type="subcellular location">
    <subcellularLocation>
        <location evidence="10">Cell inner membrane</location>
        <topology evidence="10">Multi-pass membrane protein</topology>
    </subcellularLocation>
    <subcellularLocation>
        <location evidence="1">Cell membrane</location>
        <topology evidence="1">Multi-pass membrane protein</topology>
    </subcellularLocation>
</comment>
<feature type="transmembrane region" description="Helical" evidence="10">
    <location>
        <begin position="12"/>
        <end position="32"/>
    </location>
</feature>
<evidence type="ECO:0000256" key="1">
    <source>
        <dbReference type="ARBA" id="ARBA00004651"/>
    </source>
</evidence>
<dbReference type="Pfam" id="PF03023">
    <property type="entry name" value="MurJ"/>
    <property type="match status" value="1"/>
</dbReference>
<keyword evidence="10" id="KW-0997">Cell inner membrane</keyword>
<evidence type="ECO:0000256" key="5">
    <source>
        <dbReference type="ARBA" id="ARBA00022984"/>
    </source>
</evidence>
<feature type="transmembrane region" description="Helical" evidence="10">
    <location>
        <begin position="38"/>
        <end position="56"/>
    </location>
</feature>